<comment type="caution">
    <text evidence="2">The sequence shown here is derived from an EMBL/GenBank/DDBJ whole genome shotgun (WGS) entry which is preliminary data.</text>
</comment>
<reference evidence="2" key="1">
    <citation type="journal article" date="2020" name="mSystems">
        <title>Genome- and Community-Level Interaction Insights into Carbon Utilization and Element Cycling Functions of Hydrothermarchaeota in Hydrothermal Sediment.</title>
        <authorList>
            <person name="Zhou Z."/>
            <person name="Liu Y."/>
            <person name="Xu W."/>
            <person name="Pan J."/>
            <person name="Luo Z.H."/>
            <person name="Li M."/>
        </authorList>
    </citation>
    <scope>NUCLEOTIDE SEQUENCE [LARGE SCALE GENOMIC DNA]</scope>
    <source>
        <strain evidence="2">SpSt-794</strain>
    </source>
</reference>
<organism evidence="2">
    <name type="scientific">Caldisericum exile</name>
    <dbReference type="NCBI Taxonomy" id="693075"/>
    <lineage>
        <taxon>Bacteria</taxon>
        <taxon>Pseudomonadati</taxon>
        <taxon>Caldisericota/Cryosericota group</taxon>
        <taxon>Caldisericota</taxon>
        <taxon>Caldisericia</taxon>
        <taxon>Caldisericales</taxon>
        <taxon>Caldisericaceae</taxon>
        <taxon>Caldisericum</taxon>
    </lineage>
</organism>
<dbReference type="InterPro" id="IPR029063">
    <property type="entry name" value="SAM-dependent_MTases_sf"/>
</dbReference>
<evidence type="ECO:0000313" key="2">
    <source>
        <dbReference type="EMBL" id="HGW60710.1"/>
    </source>
</evidence>
<feature type="domain" description="Methyltransferase type 11" evidence="1">
    <location>
        <begin position="40"/>
        <end position="80"/>
    </location>
</feature>
<dbReference type="Pfam" id="PF08241">
    <property type="entry name" value="Methyltransf_11"/>
    <property type="match status" value="1"/>
</dbReference>
<name>A0A7C4TXY3_9BACT</name>
<evidence type="ECO:0000259" key="1">
    <source>
        <dbReference type="Pfam" id="PF08241"/>
    </source>
</evidence>
<dbReference type="GO" id="GO:0008757">
    <property type="term" value="F:S-adenosylmethionine-dependent methyltransferase activity"/>
    <property type="evidence" value="ECO:0007669"/>
    <property type="project" value="InterPro"/>
</dbReference>
<proteinExistence type="predicted"/>
<protein>
    <submittedName>
        <fullName evidence="2">Methyltransferase domain-containing protein</fullName>
    </submittedName>
</protein>
<dbReference type="EMBL" id="DTHV01000146">
    <property type="protein sequence ID" value="HGW60710.1"/>
    <property type="molecule type" value="Genomic_DNA"/>
</dbReference>
<dbReference type="InterPro" id="IPR013216">
    <property type="entry name" value="Methyltransf_11"/>
</dbReference>
<dbReference type="Gene3D" id="3.40.50.150">
    <property type="entry name" value="Vaccinia Virus protein VP39"/>
    <property type="match status" value="1"/>
</dbReference>
<accession>A0A7C4TXY3</accession>
<sequence length="141" mass="16690">MRKLNLGCGKNWQNYPDYEGLDIGDYGQKWKGDVLLLLVGFGDNSYDEVMANHFLEHFDQDQLRIIFSEVHRILKPEGKFEFIVPHKIKDRAWVLSHKTFWCEETVRFLEEYGEEYGFGKWKIKELVVNGRLDICVCLIKT</sequence>
<gene>
    <name evidence="2" type="ORF">ENV82_04705</name>
</gene>
<dbReference type="GO" id="GO:0032259">
    <property type="term" value="P:methylation"/>
    <property type="evidence" value="ECO:0007669"/>
    <property type="project" value="UniProtKB-KW"/>
</dbReference>
<dbReference type="AlphaFoldDB" id="A0A7C4TXY3"/>
<keyword evidence="2" id="KW-0489">Methyltransferase</keyword>
<dbReference type="SUPFAM" id="SSF53335">
    <property type="entry name" value="S-adenosyl-L-methionine-dependent methyltransferases"/>
    <property type="match status" value="1"/>
</dbReference>
<keyword evidence="2" id="KW-0808">Transferase</keyword>
<dbReference type="CDD" id="cd02440">
    <property type="entry name" value="AdoMet_MTases"/>
    <property type="match status" value="1"/>
</dbReference>